<evidence type="ECO:0000256" key="5">
    <source>
        <dbReference type="ARBA" id="ARBA00022592"/>
    </source>
</evidence>
<keyword evidence="7" id="KW-0732">Signal</keyword>
<dbReference type="CDD" id="cd13565">
    <property type="entry name" value="PBP2_PstS"/>
    <property type="match status" value="1"/>
</dbReference>
<evidence type="ECO:0000256" key="6">
    <source>
        <dbReference type="PIRNR" id="PIRNR002756"/>
    </source>
</evidence>
<dbReference type="PANTHER" id="PTHR42996">
    <property type="entry name" value="PHOSPHATE-BINDING PROTEIN PSTS"/>
    <property type="match status" value="1"/>
</dbReference>
<protein>
    <recommendedName>
        <fullName evidence="6">Phosphate-binding protein</fullName>
    </recommendedName>
</protein>
<keyword evidence="4 6" id="KW-0813">Transport</keyword>
<dbReference type="EMBL" id="CP012333">
    <property type="protein sequence ID" value="AKU96361.1"/>
    <property type="molecule type" value="Genomic_DNA"/>
</dbReference>
<dbReference type="AlphaFoldDB" id="A0A0K1PSL8"/>
<proteinExistence type="inferred from homology"/>
<dbReference type="GO" id="GO:0043190">
    <property type="term" value="C:ATP-binding cassette (ABC) transporter complex"/>
    <property type="evidence" value="ECO:0007669"/>
    <property type="project" value="InterPro"/>
</dbReference>
<dbReference type="PANTHER" id="PTHR42996:SF1">
    <property type="entry name" value="PHOSPHATE-BINDING PROTEIN PSTS"/>
    <property type="match status" value="1"/>
</dbReference>
<feature type="domain" description="PBP" evidence="8">
    <location>
        <begin position="34"/>
        <end position="312"/>
    </location>
</feature>
<dbReference type="RefSeq" id="WP_146647661.1">
    <property type="nucleotide sequence ID" value="NZ_CP012333.1"/>
</dbReference>
<dbReference type="SUPFAM" id="SSF53850">
    <property type="entry name" value="Periplasmic binding protein-like II"/>
    <property type="match status" value="1"/>
</dbReference>
<evidence type="ECO:0000256" key="2">
    <source>
        <dbReference type="ARBA" id="ARBA00008725"/>
    </source>
</evidence>
<evidence type="ECO:0000256" key="7">
    <source>
        <dbReference type="SAM" id="SignalP"/>
    </source>
</evidence>
<dbReference type="KEGG" id="llu:AKJ09_03025"/>
<reference evidence="9 10" key="1">
    <citation type="submission" date="2015-08" db="EMBL/GenBank/DDBJ databases">
        <authorList>
            <person name="Babu N.S."/>
            <person name="Beckwith C.J."/>
            <person name="Beseler K.G."/>
            <person name="Brison A."/>
            <person name="Carone J.V."/>
            <person name="Caskin T.P."/>
            <person name="Diamond M."/>
            <person name="Durham M.E."/>
            <person name="Foxe J.M."/>
            <person name="Go M."/>
            <person name="Henderson B.A."/>
            <person name="Jones I.B."/>
            <person name="McGettigan J.A."/>
            <person name="Micheletti S.J."/>
            <person name="Nasrallah M.E."/>
            <person name="Ortiz D."/>
            <person name="Piller C.R."/>
            <person name="Privatt S.R."/>
            <person name="Schneider S.L."/>
            <person name="Sharp S."/>
            <person name="Smith T.C."/>
            <person name="Stanton J.D."/>
            <person name="Ullery H.E."/>
            <person name="Wilson R.J."/>
            <person name="Serrano M.G."/>
            <person name="Buck G."/>
            <person name="Lee V."/>
            <person name="Wang Y."/>
            <person name="Carvalho R."/>
            <person name="Voegtly L."/>
            <person name="Shi R."/>
            <person name="Duckworth R."/>
            <person name="Johnson A."/>
            <person name="Loviza R."/>
            <person name="Walstead R."/>
            <person name="Shah Z."/>
            <person name="Kiflezghi M."/>
            <person name="Wade K."/>
            <person name="Ball S.L."/>
            <person name="Bradley K.W."/>
            <person name="Asai D.J."/>
            <person name="Bowman C.A."/>
            <person name="Russell D.A."/>
            <person name="Pope W.H."/>
            <person name="Jacobs-Sera D."/>
            <person name="Hendrix R.W."/>
            <person name="Hatfull G.F."/>
        </authorList>
    </citation>
    <scope>NUCLEOTIDE SEQUENCE [LARGE SCALE GENOMIC DNA]</scope>
    <source>
        <strain evidence="9 10">DSM 27648</strain>
    </source>
</reference>
<organism evidence="9 10">
    <name type="scientific">Labilithrix luteola</name>
    <dbReference type="NCBI Taxonomy" id="1391654"/>
    <lineage>
        <taxon>Bacteria</taxon>
        <taxon>Pseudomonadati</taxon>
        <taxon>Myxococcota</taxon>
        <taxon>Polyangia</taxon>
        <taxon>Polyangiales</taxon>
        <taxon>Labilitrichaceae</taxon>
        <taxon>Labilithrix</taxon>
    </lineage>
</organism>
<dbReference type="Pfam" id="PF12849">
    <property type="entry name" value="PBP_like_2"/>
    <property type="match status" value="1"/>
</dbReference>
<dbReference type="PROSITE" id="PS51257">
    <property type="entry name" value="PROKAR_LIPOPROTEIN"/>
    <property type="match status" value="1"/>
</dbReference>
<evidence type="ECO:0000313" key="9">
    <source>
        <dbReference type="EMBL" id="AKU96361.1"/>
    </source>
</evidence>
<evidence type="ECO:0000256" key="3">
    <source>
        <dbReference type="ARBA" id="ARBA00011529"/>
    </source>
</evidence>
<comment type="similarity">
    <text evidence="2 6">Belongs to the PstS family.</text>
</comment>
<dbReference type="PIRSF" id="PIRSF002756">
    <property type="entry name" value="PstS"/>
    <property type="match status" value="1"/>
</dbReference>
<accession>A0A0K1PSL8</accession>
<dbReference type="GO" id="GO:0035435">
    <property type="term" value="P:phosphate ion transmembrane transport"/>
    <property type="evidence" value="ECO:0007669"/>
    <property type="project" value="InterPro"/>
</dbReference>
<dbReference type="GO" id="GO:0042301">
    <property type="term" value="F:phosphate ion binding"/>
    <property type="evidence" value="ECO:0007669"/>
    <property type="project" value="InterPro"/>
</dbReference>
<name>A0A0K1PSL8_9BACT</name>
<evidence type="ECO:0000256" key="4">
    <source>
        <dbReference type="ARBA" id="ARBA00022448"/>
    </source>
</evidence>
<evidence type="ECO:0000259" key="8">
    <source>
        <dbReference type="Pfam" id="PF12849"/>
    </source>
</evidence>
<dbReference type="STRING" id="1391654.AKJ09_03025"/>
<feature type="chain" id="PRO_5005465970" description="Phosphate-binding protein" evidence="7">
    <location>
        <begin position="26"/>
        <end position="354"/>
    </location>
</feature>
<dbReference type="InterPro" id="IPR050962">
    <property type="entry name" value="Phosphate-bind_PstS"/>
</dbReference>
<dbReference type="PATRIC" id="fig|1391654.3.peg.3059"/>
<dbReference type="InterPro" id="IPR005673">
    <property type="entry name" value="ABC_phos-bd_PstS"/>
</dbReference>
<dbReference type="Gene3D" id="3.40.190.10">
    <property type="entry name" value="Periplasmic binding protein-like II"/>
    <property type="match status" value="2"/>
</dbReference>
<evidence type="ECO:0000256" key="1">
    <source>
        <dbReference type="ARBA" id="ARBA00002841"/>
    </source>
</evidence>
<comment type="function">
    <text evidence="1">Part of the ABC transporter complex PstSACB involved in phosphate import.</text>
</comment>
<comment type="subunit">
    <text evidence="3">The complex is composed of two ATP-binding proteins (PstB), two transmembrane proteins (PstC and PstA) and a solute-binding protein (PstS).</text>
</comment>
<dbReference type="OrthoDB" id="9801510at2"/>
<keyword evidence="10" id="KW-1185">Reference proteome</keyword>
<sequence>MTRAFCTHRSILTAGALLVLPLVVACSRSGSVPSETSPQVLVGAGATLPSPLYSKWASSYATVEPTVRVNYQSVGSGAGIRQTTDGVVDFGATEEPVPGTLVHVPMTVGAVAFAYNATIDGELALTPNLAANILLGRIKRWDDEAIRAENPGRSLPSEPITIVHRADGSGTSAALTTWLSARSDAWRTEVGAGTAPRFPVGVGAKGNEGVAALVKSTPNSLGYVELAYAKHAGLRTALVANRAGKRVAPSVEGIARALASSPALGDDLHAKYFEATDESAYPIVAVSFVVLRENTHDQARSAALAKFLWWAIHDGQQFAQPLDYAALPSSLVTRGEVALHALKVDGKPVLPAGG</sequence>
<dbReference type="InterPro" id="IPR024370">
    <property type="entry name" value="PBP_domain"/>
</dbReference>
<keyword evidence="5 6" id="KW-0592">Phosphate transport</keyword>
<gene>
    <name evidence="9" type="ORF">AKJ09_03025</name>
</gene>
<dbReference type="NCBIfam" id="TIGR00975">
    <property type="entry name" value="3a0107s03"/>
    <property type="match status" value="1"/>
</dbReference>
<evidence type="ECO:0000313" key="10">
    <source>
        <dbReference type="Proteomes" id="UP000064967"/>
    </source>
</evidence>
<feature type="signal peptide" evidence="7">
    <location>
        <begin position="1"/>
        <end position="25"/>
    </location>
</feature>
<dbReference type="Proteomes" id="UP000064967">
    <property type="component" value="Chromosome"/>
</dbReference>